<keyword evidence="3" id="KW-1185">Reference proteome</keyword>
<dbReference type="OrthoDB" id="3255642at2759"/>
<dbReference type="AlphaFoldDB" id="A0A0D0E373"/>
<dbReference type="EMBL" id="KN824887">
    <property type="protein sequence ID" value="KIK98591.1"/>
    <property type="molecule type" value="Genomic_DNA"/>
</dbReference>
<reference evidence="3" key="2">
    <citation type="submission" date="2015-01" db="EMBL/GenBank/DDBJ databases">
        <title>Evolutionary Origins and Diversification of the Mycorrhizal Mutualists.</title>
        <authorList>
            <consortium name="DOE Joint Genome Institute"/>
            <consortium name="Mycorrhizal Genomics Consortium"/>
            <person name="Kohler A."/>
            <person name="Kuo A."/>
            <person name="Nagy L.G."/>
            <person name="Floudas D."/>
            <person name="Copeland A."/>
            <person name="Barry K.W."/>
            <person name="Cichocki N."/>
            <person name="Veneault-Fourrey C."/>
            <person name="LaButti K."/>
            <person name="Lindquist E.A."/>
            <person name="Lipzen A."/>
            <person name="Lundell T."/>
            <person name="Morin E."/>
            <person name="Murat C."/>
            <person name="Riley R."/>
            <person name="Ohm R."/>
            <person name="Sun H."/>
            <person name="Tunlid A."/>
            <person name="Henrissat B."/>
            <person name="Grigoriev I.V."/>
            <person name="Hibbett D.S."/>
            <person name="Martin F."/>
        </authorList>
    </citation>
    <scope>NUCLEOTIDE SEQUENCE [LARGE SCALE GENOMIC DNA]</scope>
    <source>
        <strain evidence="3">Ve08.2h10</strain>
    </source>
</reference>
<sequence>MVLTIHLLAFLIAPVAVLACEGECIIGITNEFLNLYSSPISNALQNMASLSNLSPYLPNIHNGDVHQADQIDAKIVPPSGRRQDAISYFTPVLTAYNKTAYTELRDAIFPGYFHGKCQNANGVDPPGCPNPDCAKVCGTPGSLVHFYDTLEMIVFNQTRGLLTDLTSPGSKTYKQVQAMVLADASKGERRALSKVPRSAKLPTRGTTKARKNLQDIMKNFPAMMMNVCGGDDLSQCSWETDMKRFILQYP</sequence>
<dbReference type="Proteomes" id="UP000054538">
    <property type="component" value="Unassembled WGS sequence"/>
</dbReference>
<protein>
    <submittedName>
        <fullName evidence="2">Uncharacterized protein</fullName>
    </submittedName>
</protein>
<dbReference type="STRING" id="930991.A0A0D0E373"/>
<dbReference type="HOGENOM" id="CLU_061599_0_0_1"/>
<name>A0A0D0E373_9AGAM</name>
<evidence type="ECO:0000313" key="3">
    <source>
        <dbReference type="Proteomes" id="UP000054538"/>
    </source>
</evidence>
<proteinExistence type="predicted"/>
<gene>
    <name evidence="2" type="ORF">PAXRUDRAFT_664190</name>
</gene>
<evidence type="ECO:0000313" key="2">
    <source>
        <dbReference type="EMBL" id="KIK98591.1"/>
    </source>
</evidence>
<keyword evidence="1" id="KW-0732">Signal</keyword>
<organism evidence="2 3">
    <name type="scientific">Paxillus rubicundulus Ve08.2h10</name>
    <dbReference type="NCBI Taxonomy" id="930991"/>
    <lineage>
        <taxon>Eukaryota</taxon>
        <taxon>Fungi</taxon>
        <taxon>Dikarya</taxon>
        <taxon>Basidiomycota</taxon>
        <taxon>Agaricomycotina</taxon>
        <taxon>Agaricomycetes</taxon>
        <taxon>Agaricomycetidae</taxon>
        <taxon>Boletales</taxon>
        <taxon>Paxilineae</taxon>
        <taxon>Paxillaceae</taxon>
        <taxon>Paxillus</taxon>
    </lineage>
</organism>
<dbReference type="InParanoid" id="A0A0D0E373"/>
<accession>A0A0D0E373</accession>
<evidence type="ECO:0000256" key="1">
    <source>
        <dbReference type="SAM" id="SignalP"/>
    </source>
</evidence>
<feature type="chain" id="PRO_5002209397" evidence="1">
    <location>
        <begin position="20"/>
        <end position="250"/>
    </location>
</feature>
<reference evidence="2 3" key="1">
    <citation type="submission" date="2014-04" db="EMBL/GenBank/DDBJ databases">
        <authorList>
            <consortium name="DOE Joint Genome Institute"/>
            <person name="Kuo A."/>
            <person name="Kohler A."/>
            <person name="Jargeat P."/>
            <person name="Nagy L.G."/>
            <person name="Floudas D."/>
            <person name="Copeland A."/>
            <person name="Barry K.W."/>
            <person name="Cichocki N."/>
            <person name="Veneault-Fourrey C."/>
            <person name="LaButti K."/>
            <person name="Lindquist E.A."/>
            <person name="Lipzen A."/>
            <person name="Lundell T."/>
            <person name="Morin E."/>
            <person name="Murat C."/>
            <person name="Sun H."/>
            <person name="Tunlid A."/>
            <person name="Henrissat B."/>
            <person name="Grigoriev I.V."/>
            <person name="Hibbett D.S."/>
            <person name="Martin F."/>
            <person name="Nordberg H.P."/>
            <person name="Cantor M.N."/>
            <person name="Hua S.X."/>
        </authorList>
    </citation>
    <scope>NUCLEOTIDE SEQUENCE [LARGE SCALE GENOMIC DNA]</scope>
    <source>
        <strain evidence="2 3">Ve08.2h10</strain>
    </source>
</reference>
<feature type="signal peptide" evidence="1">
    <location>
        <begin position="1"/>
        <end position="19"/>
    </location>
</feature>